<dbReference type="Gene3D" id="3.40.50.300">
    <property type="entry name" value="P-loop containing nucleotide triphosphate hydrolases"/>
    <property type="match status" value="1"/>
</dbReference>
<evidence type="ECO:0000256" key="6">
    <source>
        <dbReference type="ARBA" id="ARBA00023136"/>
    </source>
</evidence>
<evidence type="ECO:0000259" key="8">
    <source>
        <dbReference type="PROSITE" id="PS50893"/>
    </source>
</evidence>
<dbReference type="InterPro" id="IPR003439">
    <property type="entry name" value="ABC_transporter-like_ATP-bd"/>
</dbReference>
<dbReference type="SMART" id="SM00382">
    <property type="entry name" value="AAA"/>
    <property type="match status" value="1"/>
</dbReference>
<feature type="transmembrane region" description="Helical" evidence="7">
    <location>
        <begin position="278"/>
        <end position="299"/>
    </location>
</feature>
<dbReference type="PROSITE" id="PS50929">
    <property type="entry name" value="ABC_TM1F"/>
    <property type="match status" value="1"/>
</dbReference>
<evidence type="ECO:0000256" key="2">
    <source>
        <dbReference type="ARBA" id="ARBA00022692"/>
    </source>
</evidence>
<dbReference type="InterPro" id="IPR039421">
    <property type="entry name" value="Type_1_exporter"/>
</dbReference>
<dbReference type="Pfam" id="PF00005">
    <property type="entry name" value="ABC_tran"/>
    <property type="match status" value="1"/>
</dbReference>
<dbReference type="Gene3D" id="1.20.1560.10">
    <property type="entry name" value="ABC transporter type 1, transmembrane domain"/>
    <property type="match status" value="1"/>
</dbReference>
<sequence>MANLRGSVFRRAATFVGFPPGTGELLDQPTRLKLLISMILSAALALIDMAGVVAMLPMMQYVTGQSVDSGALGYVNRALGEPELRVLVASLGLIIFGAFIIKDIASLFVRRWQLNFMAREQVELSTELLEGYLTSPYSWHLRQNTSDKLWTVHGAVGMGFAGGLAGALAAFAEILTIVFIFGSLLVLAPWVALAAAAYFGAAAFVVQRFIRPRVAAAGDKARLAAEDVSRSSLQPLTAVKEIKLRRAHARFVEDFRDASIRGAEAGVTTNLLGDLPKYFLEIVFVLGVGTLAVVATTGASAVEGLVLLGLFVAAGSRILPSSVRLINAFAAVRFARSPLQHLVTVHRLMRQNTHEEISRVVTEAVPGGDVQIRDLRFAYSDQEEVEVLRGVDIDVPTGSSLAVVGSSGAGKSTLVDIILGLQTPTGGTVEAGGISIFDNLPAWQRRVAVVPQEVTLLDASIGENIAFDEDVDVDRLEAAVERAQLVDLVRGLPDGLDTMAGERGSRLSGGQRQRIGIARALYRNPSLLVLDEATSALDNETERRLTDTIESLHGSVTVVVVAHRLSTVRHCDRLIFMEEGRVTASGTFDEVRQASPTFARLVALGSLDPKEPVL</sequence>
<dbReference type="Proteomes" id="UP000649289">
    <property type="component" value="Unassembled WGS sequence"/>
</dbReference>
<keyword evidence="4 10" id="KW-0067">ATP-binding</keyword>
<comment type="subcellular location">
    <subcellularLocation>
        <location evidence="1">Cell membrane</location>
        <topology evidence="1">Multi-pass membrane protein</topology>
    </subcellularLocation>
</comment>
<dbReference type="InterPro" id="IPR003593">
    <property type="entry name" value="AAA+_ATPase"/>
</dbReference>
<gene>
    <name evidence="10" type="ORF">IEZ25_20525</name>
</gene>
<dbReference type="SUPFAM" id="SSF90123">
    <property type="entry name" value="ABC transporter transmembrane region"/>
    <property type="match status" value="1"/>
</dbReference>
<keyword evidence="6 7" id="KW-0472">Membrane</keyword>
<feature type="domain" description="ABC transmembrane type-1" evidence="9">
    <location>
        <begin position="35"/>
        <end position="332"/>
    </location>
</feature>
<dbReference type="PROSITE" id="PS50893">
    <property type="entry name" value="ABC_TRANSPORTER_2"/>
    <property type="match status" value="1"/>
</dbReference>
<dbReference type="PROSITE" id="PS00211">
    <property type="entry name" value="ABC_TRANSPORTER_1"/>
    <property type="match status" value="1"/>
</dbReference>
<feature type="transmembrane region" description="Helical" evidence="7">
    <location>
        <begin position="34"/>
        <end position="56"/>
    </location>
</feature>
<keyword evidence="2 7" id="KW-0812">Transmembrane</keyword>
<evidence type="ECO:0000256" key="7">
    <source>
        <dbReference type="SAM" id="Phobius"/>
    </source>
</evidence>
<dbReference type="InterPro" id="IPR017871">
    <property type="entry name" value="ABC_transporter-like_CS"/>
</dbReference>
<feature type="transmembrane region" description="Helical" evidence="7">
    <location>
        <begin position="177"/>
        <end position="206"/>
    </location>
</feature>
<evidence type="ECO:0000256" key="4">
    <source>
        <dbReference type="ARBA" id="ARBA00022840"/>
    </source>
</evidence>
<evidence type="ECO:0000259" key="9">
    <source>
        <dbReference type="PROSITE" id="PS50929"/>
    </source>
</evidence>
<dbReference type="InterPro" id="IPR011527">
    <property type="entry name" value="ABC1_TM_dom"/>
</dbReference>
<dbReference type="InterPro" id="IPR027417">
    <property type="entry name" value="P-loop_NTPase"/>
</dbReference>
<dbReference type="EMBL" id="JACXYY010000010">
    <property type="protein sequence ID" value="MBD3917011.1"/>
    <property type="molecule type" value="Genomic_DNA"/>
</dbReference>
<accession>A0ABR8MNZ3</accession>
<evidence type="ECO:0000256" key="3">
    <source>
        <dbReference type="ARBA" id="ARBA00022741"/>
    </source>
</evidence>
<keyword evidence="3" id="KW-0547">Nucleotide-binding</keyword>
<reference evidence="10 11" key="1">
    <citation type="submission" date="2020-09" db="EMBL/GenBank/DDBJ databases">
        <title>novel species in genus Nocardioides.</title>
        <authorList>
            <person name="Zhang G."/>
        </authorList>
    </citation>
    <scope>NUCLEOTIDE SEQUENCE [LARGE SCALE GENOMIC DNA]</scope>
    <source>
        <strain evidence="10 11">19197</strain>
    </source>
</reference>
<keyword evidence="11" id="KW-1185">Reference proteome</keyword>
<dbReference type="RefSeq" id="WP_191201342.1">
    <property type="nucleotide sequence ID" value="NZ_BAAAPA010000001.1"/>
</dbReference>
<protein>
    <submittedName>
        <fullName evidence="10">ABC transporter ATP-binding protein</fullName>
    </submittedName>
</protein>
<dbReference type="PANTHER" id="PTHR24221:SF654">
    <property type="entry name" value="ATP-BINDING CASSETTE SUB-FAMILY B MEMBER 6"/>
    <property type="match status" value="1"/>
</dbReference>
<organism evidence="10 11">
    <name type="scientific">Nocardioides hwasunensis</name>
    <dbReference type="NCBI Taxonomy" id="397258"/>
    <lineage>
        <taxon>Bacteria</taxon>
        <taxon>Bacillati</taxon>
        <taxon>Actinomycetota</taxon>
        <taxon>Actinomycetes</taxon>
        <taxon>Propionibacteriales</taxon>
        <taxon>Nocardioidaceae</taxon>
        <taxon>Nocardioides</taxon>
    </lineage>
</organism>
<dbReference type="SUPFAM" id="SSF52540">
    <property type="entry name" value="P-loop containing nucleoside triphosphate hydrolases"/>
    <property type="match status" value="1"/>
</dbReference>
<feature type="domain" description="ABC transporter" evidence="8">
    <location>
        <begin position="370"/>
        <end position="604"/>
    </location>
</feature>
<feature type="transmembrane region" description="Helical" evidence="7">
    <location>
        <begin position="86"/>
        <end position="109"/>
    </location>
</feature>
<comment type="caution">
    <text evidence="10">The sequence shown here is derived from an EMBL/GenBank/DDBJ whole genome shotgun (WGS) entry which is preliminary data.</text>
</comment>
<feature type="transmembrane region" description="Helical" evidence="7">
    <location>
        <begin position="149"/>
        <end position="171"/>
    </location>
</feature>
<dbReference type="InterPro" id="IPR036640">
    <property type="entry name" value="ABC1_TM_sf"/>
</dbReference>
<dbReference type="GO" id="GO:0005524">
    <property type="term" value="F:ATP binding"/>
    <property type="evidence" value="ECO:0007669"/>
    <property type="project" value="UniProtKB-KW"/>
</dbReference>
<proteinExistence type="predicted"/>
<evidence type="ECO:0000313" key="11">
    <source>
        <dbReference type="Proteomes" id="UP000649289"/>
    </source>
</evidence>
<keyword evidence="5 7" id="KW-1133">Transmembrane helix</keyword>
<evidence type="ECO:0000313" key="10">
    <source>
        <dbReference type="EMBL" id="MBD3917011.1"/>
    </source>
</evidence>
<evidence type="ECO:0000256" key="5">
    <source>
        <dbReference type="ARBA" id="ARBA00022989"/>
    </source>
</evidence>
<name>A0ABR8MNZ3_9ACTN</name>
<evidence type="ECO:0000256" key="1">
    <source>
        <dbReference type="ARBA" id="ARBA00004651"/>
    </source>
</evidence>
<dbReference type="PANTHER" id="PTHR24221">
    <property type="entry name" value="ATP-BINDING CASSETTE SUB-FAMILY B"/>
    <property type="match status" value="1"/>
</dbReference>